<keyword evidence="5" id="KW-1185">Reference proteome</keyword>
<accession>A0AA51R2N6</accession>
<name>A0AA51R2N6_9GAMM</name>
<dbReference type="AlphaFoldDB" id="A0AA51R2N6"/>
<dbReference type="SUPFAM" id="SSF52540">
    <property type="entry name" value="P-loop containing nucleoside triphosphate hydrolases"/>
    <property type="match status" value="1"/>
</dbReference>
<dbReference type="Gene3D" id="3.40.50.300">
    <property type="entry name" value="P-loop containing nucleotide triphosphate hydrolases"/>
    <property type="match status" value="1"/>
</dbReference>
<keyword evidence="4" id="KW-0067">ATP-binding</keyword>
<dbReference type="GO" id="GO:0016787">
    <property type="term" value="F:hydrolase activity"/>
    <property type="evidence" value="ECO:0007669"/>
    <property type="project" value="InterPro"/>
</dbReference>
<feature type="compositionally biased region" description="Low complexity" evidence="1">
    <location>
        <begin position="465"/>
        <end position="475"/>
    </location>
</feature>
<dbReference type="GO" id="GO:0004386">
    <property type="term" value="F:helicase activity"/>
    <property type="evidence" value="ECO:0007669"/>
    <property type="project" value="UniProtKB-KW"/>
</dbReference>
<gene>
    <name evidence="3" type="ORF">RCC75_08925</name>
    <name evidence="4" type="ORF">RCG00_00525</name>
</gene>
<dbReference type="GO" id="GO:0005524">
    <property type="term" value="F:ATP binding"/>
    <property type="evidence" value="ECO:0007669"/>
    <property type="project" value="InterPro"/>
</dbReference>
<dbReference type="RefSeq" id="WP_308134618.1">
    <property type="nucleotide sequence ID" value="NZ_CP133216.1"/>
</dbReference>
<feature type="compositionally biased region" description="Basic and acidic residues" evidence="1">
    <location>
        <begin position="529"/>
        <end position="563"/>
    </location>
</feature>
<dbReference type="Proteomes" id="UP001229862">
    <property type="component" value="Plasmid pThsubDNT52_1"/>
</dbReference>
<dbReference type="CDD" id="cd18785">
    <property type="entry name" value="SF2_C"/>
    <property type="match status" value="1"/>
</dbReference>
<sequence>MELKKYQETVIENLNTFLATLEQHPDLRVAFREYWAEQGATGMPAYQNNVKGVPHVCVKVPTAGGKTFIAVNALAPIFGAIQRVDPQRPQLVVWLVPSLTILEQTYRQLDDPQHPYRQRLNRLFNGRVAVYQKQDLLTAANFSADTTRGQLSIVVMSFDSFRARNKDDRKIYQENGYLANFLQATWNDADCLLPEHAPDSLINVLRQLRPLVVVDESHNAESALSVEMLGNLNPAFILDLTATPRKNSNIISYVDAMQLKKQHMVKLPVIVSNQPNKNRVIESAIKMRRELEHLAIQQEKDGGKYIRPIVLFQAQPRTADDNTTFEKLRDDLLALKIPREQIKIKTAQINELKDTDLLSRDCPVRYIITVNALKEGWDCPFAYILASLADKSAPVDVEQILGRVLRMPYVQTHTHDLLNLSYVFTASSRFMDTLQNIVKALNRAGFSQRDFRTAEPKQPEPAPSLNLTGGTLPLNLNPPAPDNTQPNTTDDDGDSIDPGKINVGVITRTGNTETPDSSDDTPPNDPLLDDLKAQAEQANRDYEAEADKDPDPVPEEQEKHMNRQKMQERWQEQASKLQLPQFFIRVPTGGFFSEEEALQRFERRELLKEFRLSQQETAINFEAVDEQIYRIDLKNVGKDDNPDYQATYLKIDQRKRATLYEMILKNPIASQKRDLSGLLAKGIGNLYPITEPEIKNYIRRIVDDFTQEQIVDALEHDATYMRKIREKVDELSDRHINKAFYRELELERIFLQPSYTLPNSITPKQNAPHIPKSLYQHEENIGPFEQTMINNIANLDNVLWWHKNPSRKGFCINGSRNHYPDFIIQMASGRVVVLETKGDDRDNSDSAAKLKLGKAWEKEAGREFRYMMVFNNNVIEGADNLADALKLLEGF</sequence>
<dbReference type="EMBL" id="JAVFKN010000010">
    <property type="protein sequence ID" value="MDQ5768648.1"/>
    <property type="molecule type" value="Genomic_DNA"/>
</dbReference>
<evidence type="ECO:0000313" key="5">
    <source>
        <dbReference type="Proteomes" id="UP001223336"/>
    </source>
</evidence>
<geneLocation type="plasmid" evidence="4">
    <name>pThsubDNT52_1</name>
</geneLocation>
<reference evidence="4 5" key="1">
    <citation type="submission" date="2023-08" db="EMBL/GenBank/DDBJ databases">
        <title>New molecular markers tilS and rpoB for phylogenetic and monitoring studies of the genus Thiothrix biodiversity.</title>
        <authorList>
            <person name="Ravin N.V."/>
            <person name="Smolyakov D."/>
            <person name="Markov N.D."/>
            <person name="Beletsky A.V."/>
            <person name="Mardanov A.V."/>
            <person name="Rudenko T.S."/>
            <person name="Grabovich M.Y."/>
        </authorList>
    </citation>
    <scope>NUCLEOTIDE SEQUENCE</scope>
    <source>
        <strain evidence="4">DNT52</strain>
        <strain evidence="3 5">H33</strain>
        <plasmid evidence="4">pThsubDNT52_1</plasmid>
    </source>
</reference>
<dbReference type="EMBL" id="CP133216">
    <property type="protein sequence ID" value="WML84801.1"/>
    <property type="molecule type" value="Genomic_DNA"/>
</dbReference>
<evidence type="ECO:0000259" key="2">
    <source>
        <dbReference type="Pfam" id="PF04851"/>
    </source>
</evidence>
<evidence type="ECO:0000313" key="3">
    <source>
        <dbReference type="EMBL" id="MDQ5768648.1"/>
    </source>
</evidence>
<keyword evidence="4" id="KW-0347">Helicase</keyword>
<dbReference type="GO" id="GO:0003677">
    <property type="term" value="F:DNA binding"/>
    <property type="evidence" value="ECO:0007669"/>
    <property type="project" value="InterPro"/>
</dbReference>
<feature type="region of interest" description="Disordered" evidence="1">
    <location>
        <begin position="451"/>
        <end position="563"/>
    </location>
</feature>
<feature type="domain" description="Helicase/UvrB N-terminal" evidence="2">
    <location>
        <begin position="1"/>
        <end position="245"/>
    </location>
</feature>
<keyword evidence="4" id="KW-0547">Nucleotide-binding</keyword>
<evidence type="ECO:0000256" key="1">
    <source>
        <dbReference type="SAM" id="MobiDB-lite"/>
    </source>
</evidence>
<keyword evidence="4" id="KW-0614">Plasmid</keyword>
<organism evidence="4">
    <name type="scientific">Thiothrix subterranea</name>
    <dbReference type="NCBI Taxonomy" id="2735563"/>
    <lineage>
        <taxon>Bacteria</taxon>
        <taxon>Pseudomonadati</taxon>
        <taxon>Pseudomonadota</taxon>
        <taxon>Gammaproteobacteria</taxon>
        <taxon>Thiotrichales</taxon>
        <taxon>Thiotrichaceae</taxon>
        <taxon>Thiothrix</taxon>
    </lineage>
</organism>
<protein>
    <submittedName>
        <fullName evidence="4">DEAD/DEAH box helicase family protein</fullName>
    </submittedName>
</protein>
<dbReference type="Proteomes" id="UP001223336">
    <property type="component" value="Unassembled WGS sequence"/>
</dbReference>
<keyword evidence="4" id="KW-0378">Hydrolase</keyword>
<dbReference type="InterPro" id="IPR006935">
    <property type="entry name" value="Helicase/UvrB_N"/>
</dbReference>
<dbReference type="Pfam" id="PF04851">
    <property type="entry name" value="ResIII"/>
    <property type="match status" value="1"/>
</dbReference>
<dbReference type="InterPro" id="IPR027417">
    <property type="entry name" value="P-loop_NTPase"/>
</dbReference>
<proteinExistence type="predicted"/>
<evidence type="ECO:0000313" key="4">
    <source>
        <dbReference type="EMBL" id="WML84801.1"/>
    </source>
</evidence>